<dbReference type="InterPro" id="IPR051539">
    <property type="entry name" value="T4SS-coupling_protein"/>
</dbReference>
<dbReference type="Proteomes" id="UP000001349">
    <property type="component" value="Chromosome"/>
</dbReference>
<keyword evidence="3" id="KW-1003">Cell membrane</keyword>
<organism evidence="8 9">
    <name type="scientific">Ruminiclostridium cellulolyticum (strain ATCC 35319 / DSM 5812 / JCM 6584 / H10)</name>
    <name type="common">Clostridium cellulolyticum</name>
    <dbReference type="NCBI Taxonomy" id="394503"/>
    <lineage>
        <taxon>Bacteria</taxon>
        <taxon>Bacillati</taxon>
        <taxon>Bacillota</taxon>
        <taxon>Clostridia</taxon>
        <taxon>Eubacteriales</taxon>
        <taxon>Oscillospiraceae</taxon>
        <taxon>Ruminiclostridium</taxon>
    </lineage>
</organism>
<keyword evidence="6 7" id="KW-0472">Membrane</keyword>
<evidence type="ECO:0000256" key="2">
    <source>
        <dbReference type="ARBA" id="ARBA00008806"/>
    </source>
</evidence>
<evidence type="ECO:0000256" key="4">
    <source>
        <dbReference type="ARBA" id="ARBA00022692"/>
    </source>
</evidence>
<dbReference type="PANTHER" id="PTHR37937:SF1">
    <property type="entry name" value="CONJUGATIVE TRANSFER: DNA TRANSPORT"/>
    <property type="match status" value="1"/>
</dbReference>
<comment type="similarity">
    <text evidence="2">Belongs to the VirD4/TraG family.</text>
</comment>
<dbReference type="AlphaFoldDB" id="B8I0B8"/>
<dbReference type="EMBL" id="CP001348">
    <property type="protein sequence ID" value="ACL77444.1"/>
    <property type="molecule type" value="Genomic_DNA"/>
</dbReference>
<dbReference type="InterPro" id="IPR027417">
    <property type="entry name" value="P-loop_NTPase"/>
</dbReference>
<reference evidence="8 9" key="1">
    <citation type="submission" date="2009-01" db="EMBL/GenBank/DDBJ databases">
        <title>Complete sequence of Clostridium cellulolyticum H10.</title>
        <authorList>
            <consortium name="US DOE Joint Genome Institute"/>
            <person name="Lucas S."/>
            <person name="Copeland A."/>
            <person name="Lapidus A."/>
            <person name="Glavina del Rio T."/>
            <person name="Dalin E."/>
            <person name="Tice H."/>
            <person name="Bruce D."/>
            <person name="Goodwin L."/>
            <person name="Pitluck S."/>
            <person name="Chertkov O."/>
            <person name="Saunders E."/>
            <person name="Brettin T."/>
            <person name="Detter J.C."/>
            <person name="Han C."/>
            <person name="Larimer F."/>
            <person name="Land M."/>
            <person name="Hauser L."/>
            <person name="Kyrpides N."/>
            <person name="Ivanova N."/>
            <person name="Zhou J."/>
            <person name="Richardson P."/>
        </authorList>
    </citation>
    <scope>NUCLEOTIDE SEQUENCE [LARGE SCALE GENOMIC DNA]</scope>
    <source>
        <strain evidence="9">ATCC 35319 / DSM 5812 / JCM 6584 / H10</strain>
    </source>
</reference>
<dbReference type="CDD" id="cd01127">
    <property type="entry name" value="TrwB_TraG_TraD_VirD4"/>
    <property type="match status" value="1"/>
</dbReference>
<dbReference type="PANTHER" id="PTHR37937">
    <property type="entry name" value="CONJUGATIVE TRANSFER: DNA TRANSPORT"/>
    <property type="match status" value="1"/>
</dbReference>
<protein>
    <submittedName>
        <fullName evidence="8">TRAG family protein</fullName>
    </submittedName>
</protein>
<dbReference type="Pfam" id="PF02534">
    <property type="entry name" value="T4SS-DNA_transf"/>
    <property type="match status" value="1"/>
</dbReference>
<keyword evidence="5 7" id="KW-1133">Transmembrane helix</keyword>
<dbReference type="Gene3D" id="3.40.50.300">
    <property type="entry name" value="P-loop containing nucleotide triphosphate hydrolases"/>
    <property type="match status" value="1"/>
</dbReference>
<dbReference type="STRING" id="394503.Ccel_3153"/>
<dbReference type="KEGG" id="cce:Ccel_3153"/>
<dbReference type="HOGENOM" id="CLU_015347_6_1_9"/>
<dbReference type="SUPFAM" id="SSF52540">
    <property type="entry name" value="P-loop containing nucleoside triphosphate hydrolases"/>
    <property type="match status" value="1"/>
</dbReference>
<evidence type="ECO:0000256" key="7">
    <source>
        <dbReference type="SAM" id="Phobius"/>
    </source>
</evidence>
<evidence type="ECO:0000256" key="1">
    <source>
        <dbReference type="ARBA" id="ARBA00004651"/>
    </source>
</evidence>
<keyword evidence="4 7" id="KW-0812">Transmembrane</keyword>
<dbReference type="eggNOG" id="COG3505">
    <property type="taxonomic scope" value="Bacteria"/>
</dbReference>
<comment type="subcellular location">
    <subcellularLocation>
        <location evidence="1">Cell membrane</location>
        <topology evidence="1">Multi-pass membrane protein</topology>
    </subcellularLocation>
</comment>
<accession>B8I0B8</accession>
<proteinExistence type="inferred from homology"/>
<gene>
    <name evidence="8" type="ordered locus">Ccel_3153</name>
</gene>
<dbReference type="OrthoDB" id="9766496at2"/>
<evidence type="ECO:0000256" key="3">
    <source>
        <dbReference type="ARBA" id="ARBA00022475"/>
    </source>
</evidence>
<name>B8I0B8_RUMCH</name>
<dbReference type="GO" id="GO:0005886">
    <property type="term" value="C:plasma membrane"/>
    <property type="evidence" value="ECO:0007669"/>
    <property type="project" value="UniProtKB-SubCell"/>
</dbReference>
<dbReference type="RefSeq" id="WP_015926502.1">
    <property type="nucleotide sequence ID" value="NC_011898.1"/>
</dbReference>
<evidence type="ECO:0000313" key="8">
    <source>
        <dbReference type="EMBL" id="ACL77444.1"/>
    </source>
</evidence>
<sequence length="762" mass="87319" precursor="true">MHNRHLKIQYATVFFVFIVLSVFCVFASMAFHKILLGADRAPTFYPIKECIESIKTVKKHRLLFLCFEGLSFCLAASLMVSYSRNYISKLQCITPKIYTPVAAGQNQFGSARWMTEKEKAKAFDTAVINHKDEFYKALIAAGKKDRAIAKKHVIDKEDKQEHKKLHFQYIKWLVDKVLPEEKRHILRGKHRLYYDEMLRKYFPSIWQIKEQRKIDKLADLFDCEFDVSKEADSTAEIKTDSIETIADTQCFSSGGLVIGMKKLRGGKELFYYIGDDTHLLGIGATRSGKSRTLVIQSICFLALAGESMIISDLKGELNQYTGTFLKRLGYNVIILDFKNPLKSDRYNLLQPIIDAIDEDNIPKATECVWDLVGILVGDAKGEKIWNNGEASTIACAIMSVVYDNREGERRKYQTLTNVYYFIAEMCKPIGKNIPIVEYVKELPDNHPAKPLVAISEIAPERTRGSFYTAALTTLKLFTSSYINAMTMASDYNPKDLGRKKTALFMVLPDERTTYYSIASLLVLQHYIQLVNESDGRGGRLKNRVNFILDEFGNFAAIPSFDTLLTVGGGRGMRFNLFLQDFAQLESKYDEKVAKTIKGNCQVWDYLQTNSPETLKEISEKLGNYTVSTYSLSSQSSKYQTPSSSASVNLTGRALLMTNEIAQIDRPYSLVTSKENPAIMYSPDLSKWNFNTMLGLGNKKHNEKVRDYREKQRIERTTKKEAEKIELWSECWKYWQKQCEVMQPQQQPNLLRRTISRREDDLY</sequence>
<keyword evidence="9" id="KW-1185">Reference proteome</keyword>
<evidence type="ECO:0000313" key="9">
    <source>
        <dbReference type="Proteomes" id="UP000001349"/>
    </source>
</evidence>
<feature type="transmembrane region" description="Helical" evidence="7">
    <location>
        <begin position="12"/>
        <end position="31"/>
    </location>
</feature>
<dbReference type="InterPro" id="IPR003688">
    <property type="entry name" value="TraG/VirD4"/>
</dbReference>
<dbReference type="NCBIfam" id="NF045973">
    <property type="entry name" value="conju_CD1115"/>
    <property type="match status" value="1"/>
</dbReference>
<evidence type="ECO:0000256" key="5">
    <source>
        <dbReference type="ARBA" id="ARBA00022989"/>
    </source>
</evidence>
<evidence type="ECO:0000256" key="6">
    <source>
        <dbReference type="ARBA" id="ARBA00023136"/>
    </source>
</evidence>